<gene>
    <name evidence="1" type="ORF">AEK19_MT2290</name>
</gene>
<organism evidence="1">
    <name type="scientific">Utricularia reniformis</name>
    <dbReference type="NCBI Taxonomy" id="192314"/>
    <lineage>
        <taxon>Eukaryota</taxon>
        <taxon>Viridiplantae</taxon>
        <taxon>Streptophyta</taxon>
        <taxon>Embryophyta</taxon>
        <taxon>Tracheophyta</taxon>
        <taxon>Spermatophyta</taxon>
        <taxon>Magnoliopsida</taxon>
        <taxon>eudicotyledons</taxon>
        <taxon>Gunneridae</taxon>
        <taxon>Pentapetalae</taxon>
        <taxon>asterids</taxon>
        <taxon>lamiids</taxon>
        <taxon>Lamiales</taxon>
        <taxon>Lentibulariaceae</taxon>
        <taxon>Utricularia</taxon>
    </lineage>
</organism>
<proteinExistence type="predicted"/>
<evidence type="ECO:0000313" key="1">
    <source>
        <dbReference type="EMBL" id="ART32435.1"/>
    </source>
</evidence>
<protein>
    <submittedName>
        <fullName evidence="1">Uncharacterized protein</fullName>
    </submittedName>
</protein>
<keyword evidence="1" id="KW-0496">Mitochondrion</keyword>
<reference evidence="1" key="1">
    <citation type="submission" date="2017-03" db="EMBL/GenBank/DDBJ databases">
        <title>The mitochondrial genome of the carnivorous plant Utricularia reniformis (Lentibulariaceae): structure, comparative analysis and evolutionary landmarks.</title>
        <authorList>
            <person name="Silva S.R."/>
            <person name="Alvarenga D.O."/>
            <person name="Michael T.P."/>
            <person name="Miranda V.F.O."/>
            <person name="Varani A.M."/>
        </authorList>
    </citation>
    <scope>NUCLEOTIDE SEQUENCE</scope>
</reference>
<sequence length="68" mass="7994">MRMDGKHSLARPCRERIEGESLLRIYTQALIAQDRRERDKENHFNHYTIVDIESPPRSSLSLLEVSNN</sequence>
<geneLocation type="mitochondrion" evidence="1"/>
<dbReference type="AlphaFoldDB" id="A0A1Y0B4Q5"/>
<name>A0A1Y0B4Q5_9LAMI</name>
<accession>A0A1Y0B4Q5</accession>
<dbReference type="EMBL" id="KY774314">
    <property type="protein sequence ID" value="ART32435.1"/>
    <property type="molecule type" value="Genomic_DNA"/>
</dbReference>